<reference evidence="2" key="1">
    <citation type="journal article" date="2019" name="bioRxiv">
        <title>The Genome of the Zebra Mussel, Dreissena polymorpha: A Resource for Invasive Species Research.</title>
        <authorList>
            <person name="McCartney M.A."/>
            <person name="Auch B."/>
            <person name="Kono T."/>
            <person name="Mallez S."/>
            <person name="Zhang Y."/>
            <person name="Obille A."/>
            <person name="Becker A."/>
            <person name="Abrahante J.E."/>
            <person name="Garbe J."/>
            <person name="Badalamenti J.P."/>
            <person name="Herman A."/>
            <person name="Mangelson H."/>
            <person name="Liachko I."/>
            <person name="Sullivan S."/>
            <person name="Sone E.D."/>
            <person name="Koren S."/>
            <person name="Silverstein K.A.T."/>
            <person name="Beckman K.B."/>
            <person name="Gohl D.M."/>
        </authorList>
    </citation>
    <scope>NUCLEOTIDE SEQUENCE</scope>
    <source>
        <strain evidence="2">Duluth1</strain>
        <tissue evidence="2">Whole animal</tissue>
    </source>
</reference>
<proteinExistence type="predicted"/>
<reference evidence="2" key="2">
    <citation type="submission" date="2020-11" db="EMBL/GenBank/DDBJ databases">
        <authorList>
            <person name="McCartney M.A."/>
            <person name="Auch B."/>
            <person name="Kono T."/>
            <person name="Mallez S."/>
            <person name="Becker A."/>
            <person name="Gohl D.M."/>
            <person name="Silverstein K.A.T."/>
            <person name="Koren S."/>
            <person name="Bechman K.B."/>
            <person name="Herman A."/>
            <person name="Abrahante J.E."/>
            <person name="Garbe J."/>
        </authorList>
    </citation>
    <scope>NUCLEOTIDE SEQUENCE</scope>
    <source>
        <strain evidence="2">Duluth1</strain>
        <tissue evidence="2">Whole animal</tissue>
    </source>
</reference>
<feature type="compositionally biased region" description="Basic and acidic residues" evidence="1">
    <location>
        <begin position="53"/>
        <end position="63"/>
    </location>
</feature>
<protein>
    <submittedName>
        <fullName evidence="2">Uncharacterized protein</fullName>
    </submittedName>
</protein>
<evidence type="ECO:0000313" key="3">
    <source>
        <dbReference type="Proteomes" id="UP000828390"/>
    </source>
</evidence>
<accession>A0A9D4BMQ6</accession>
<keyword evidence="3" id="KW-1185">Reference proteome</keyword>
<feature type="compositionally biased region" description="Acidic residues" evidence="1">
    <location>
        <begin position="33"/>
        <end position="52"/>
    </location>
</feature>
<evidence type="ECO:0000256" key="1">
    <source>
        <dbReference type="SAM" id="MobiDB-lite"/>
    </source>
</evidence>
<name>A0A9D4BMQ6_DREPO</name>
<dbReference type="EMBL" id="JAIWYP010000014">
    <property type="protein sequence ID" value="KAH3709576.1"/>
    <property type="molecule type" value="Genomic_DNA"/>
</dbReference>
<comment type="caution">
    <text evidence="2">The sequence shown here is derived from an EMBL/GenBank/DDBJ whole genome shotgun (WGS) entry which is preliminary data.</text>
</comment>
<gene>
    <name evidence="2" type="ORF">DPMN_069040</name>
</gene>
<dbReference type="Proteomes" id="UP000828390">
    <property type="component" value="Unassembled WGS sequence"/>
</dbReference>
<organism evidence="2 3">
    <name type="scientific">Dreissena polymorpha</name>
    <name type="common">Zebra mussel</name>
    <name type="synonym">Mytilus polymorpha</name>
    <dbReference type="NCBI Taxonomy" id="45954"/>
    <lineage>
        <taxon>Eukaryota</taxon>
        <taxon>Metazoa</taxon>
        <taxon>Spiralia</taxon>
        <taxon>Lophotrochozoa</taxon>
        <taxon>Mollusca</taxon>
        <taxon>Bivalvia</taxon>
        <taxon>Autobranchia</taxon>
        <taxon>Heteroconchia</taxon>
        <taxon>Euheterodonta</taxon>
        <taxon>Imparidentia</taxon>
        <taxon>Neoheterodontei</taxon>
        <taxon>Myida</taxon>
        <taxon>Dreissenoidea</taxon>
        <taxon>Dreissenidae</taxon>
        <taxon>Dreissena</taxon>
    </lineage>
</organism>
<evidence type="ECO:0000313" key="2">
    <source>
        <dbReference type="EMBL" id="KAH3709576.1"/>
    </source>
</evidence>
<sequence>MLGQILRNNTIHNSCVLLVIDLTRSKTEIFKDFDEDDDNDGDEDNDDQDCECSFDKSEIPRQR</sequence>
<feature type="region of interest" description="Disordered" evidence="1">
    <location>
        <begin position="33"/>
        <end position="63"/>
    </location>
</feature>
<dbReference type="AlphaFoldDB" id="A0A9D4BMQ6"/>